<proteinExistence type="inferred from homology"/>
<dbReference type="GO" id="GO:0050568">
    <property type="term" value="F:protein-glutamine glutaminase activity"/>
    <property type="evidence" value="ECO:0007669"/>
    <property type="project" value="UniProtKB-UniRule"/>
</dbReference>
<dbReference type="Proteomes" id="UP000198607">
    <property type="component" value="Unassembled WGS sequence"/>
</dbReference>
<dbReference type="CDD" id="cd16352">
    <property type="entry name" value="CheD"/>
    <property type="match status" value="1"/>
</dbReference>
<dbReference type="InterPro" id="IPR005659">
    <property type="entry name" value="Chemorcpt_Glu_NH3ase_CheD"/>
</dbReference>
<dbReference type="InterPro" id="IPR038592">
    <property type="entry name" value="CheD-like_sf"/>
</dbReference>
<comment type="catalytic activity">
    <reaction evidence="3">
        <text>L-glutaminyl-[protein] + H2O = L-glutamyl-[protein] + NH4(+)</text>
        <dbReference type="Rhea" id="RHEA:16441"/>
        <dbReference type="Rhea" id="RHEA-COMP:10207"/>
        <dbReference type="Rhea" id="RHEA-COMP:10208"/>
        <dbReference type="ChEBI" id="CHEBI:15377"/>
        <dbReference type="ChEBI" id="CHEBI:28938"/>
        <dbReference type="ChEBI" id="CHEBI:29973"/>
        <dbReference type="ChEBI" id="CHEBI:30011"/>
        <dbReference type="EC" id="3.5.1.44"/>
    </reaction>
</comment>
<name>A0A1G8J2F7_9RHOO</name>
<gene>
    <name evidence="3" type="primary">cheD</name>
    <name evidence="4" type="ORF">SAMN05660652_03123</name>
</gene>
<evidence type="ECO:0000256" key="2">
    <source>
        <dbReference type="ARBA" id="ARBA00022801"/>
    </source>
</evidence>
<evidence type="ECO:0000313" key="5">
    <source>
        <dbReference type="Proteomes" id="UP000198607"/>
    </source>
</evidence>
<keyword evidence="5" id="KW-1185">Reference proteome</keyword>
<sequence length="172" mass="19041">MKRKHAHHRNHPPEPRAYHDSTFGCDAVKIMPSEYYVTSREMVIVTVLGSCISACIRDPVSGIGGMNHFMLPGKDGDDITSASARYGGYAMEILINQIQKLGGRRSNLEAKLFGGAVALPGLATRSVGEMNAEFALRYPMPRTFRCLRTICWASTHARSIFFRRADASWCGC</sequence>
<protein>
    <recommendedName>
        <fullName evidence="3">Probable chemoreceptor glutamine deamidase CheD</fullName>
        <ecNumber evidence="3">3.5.1.44</ecNumber>
    </recommendedName>
</protein>
<dbReference type="EMBL" id="FNCY01000015">
    <property type="protein sequence ID" value="SDI25404.1"/>
    <property type="molecule type" value="Genomic_DNA"/>
</dbReference>
<dbReference type="STRING" id="83767.SAMN05660652_03123"/>
<organism evidence="4 5">
    <name type="scientific">Propionivibrio dicarboxylicus</name>
    <dbReference type="NCBI Taxonomy" id="83767"/>
    <lineage>
        <taxon>Bacteria</taxon>
        <taxon>Pseudomonadati</taxon>
        <taxon>Pseudomonadota</taxon>
        <taxon>Betaproteobacteria</taxon>
        <taxon>Rhodocyclales</taxon>
        <taxon>Rhodocyclaceae</taxon>
        <taxon>Propionivibrio</taxon>
    </lineage>
</organism>
<dbReference type="InterPro" id="IPR011324">
    <property type="entry name" value="Cytotoxic_necrot_fac-like_cat"/>
</dbReference>
<evidence type="ECO:0000256" key="3">
    <source>
        <dbReference type="HAMAP-Rule" id="MF_01440"/>
    </source>
</evidence>
<dbReference type="Pfam" id="PF03975">
    <property type="entry name" value="CheD"/>
    <property type="match status" value="1"/>
</dbReference>
<reference evidence="4 5" key="1">
    <citation type="submission" date="2016-10" db="EMBL/GenBank/DDBJ databases">
        <authorList>
            <person name="de Groot N.N."/>
        </authorList>
    </citation>
    <scope>NUCLEOTIDE SEQUENCE [LARGE SCALE GENOMIC DNA]</scope>
    <source>
        <strain evidence="4 5">DSM 5885</strain>
    </source>
</reference>
<evidence type="ECO:0000256" key="1">
    <source>
        <dbReference type="ARBA" id="ARBA00022500"/>
    </source>
</evidence>
<dbReference type="SUPFAM" id="SSF64438">
    <property type="entry name" value="CNF1/YfiH-like putative cysteine hydrolases"/>
    <property type="match status" value="1"/>
</dbReference>
<dbReference type="PANTHER" id="PTHR35147:SF2">
    <property type="entry name" value="CHEMORECEPTOR GLUTAMINE DEAMIDASE CHED-RELATED"/>
    <property type="match status" value="1"/>
</dbReference>
<dbReference type="PANTHER" id="PTHR35147">
    <property type="entry name" value="CHEMORECEPTOR GLUTAMINE DEAMIDASE CHED-RELATED"/>
    <property type="match status" value="1"/>
</dbReference>
<dbReference type="EC" id="3.5.1.44" evidence="3"/>
<dbReference type="HAMAP" id="MF_01440">
    <property type="entry name" value="CheD"/>
    <property type="match status" value="1"/>
</dbReference>
<dbReference type="GO" id="GO:0006935">
    <property type="term" value="P:chemotaxis"/>
    <property type="evidence" value="ECO:0007669"/>
    <property type="project" value="UniProtKB-UniRule"/>
</dbReference>
<dbReference type="RefSeq" id="WP_245715587.1">
    <property type="nucleotide sequence ID" value="NZ_FNCY01000015.1"/>
</dbReference>
<keyword evidence="1 3" id="KW-0145">Chemotaxis</keyword>
<accession>A0A1G8J2F7</accession>
<evidence type="ECO:0000313" key="4">
    <source>
        <dbReference type="EMBL" id="SDI25404.1"/>
    </source>
</evidence>
<keyword evidence="2 3" id="KW-0378">Hydrolase</keyword>
<comment type="similarity">
    <text evidence="3">Belongs to the CheD family.</text>
</comment>
<dbReference type="AlphaFoldDB" id="A0A1G8J2F7"/>
<comment type="function">
    <text evidence="3">Probably deamidates glutamine residues to glutamate on methyl-accepting chemotaxis receptors (MCPs), playing an important role in chemotaxis.</text>
</comment>
<dbReference type="Gene3D" id="3.30.1330.200">
    <property type="match status" value="1"/>
</dbReference>